<feature type="region of interest" description="Disordered" evidence="1">
    <location>
        <begin position="413"/>
        <end position="433"/>
    </location>
</feature>
<dbReference type="AlphaFoldDB" id="A0AAD6C232"/>
<feature type="region of interest" description="Disordered" evidence="1">
    <location>
        <begin position="176"/>
        <end position="214"/>
    </location>
</feature>
<feature type="compositionally biased region" description="Low complexity" evidence="1">
    <location>
        <begin position="413"/>
        <end position="425"/>
    </location>
</feature>
<dbReference type="Proteomes" id="UP001213681">
    <property type="component" value="Unassembled WGS sequence"/>
</dbReference>
<organism evidence="2 3">
    <name type="scientific">Penicillium daleae</name>
    <dbReference type="NCBI Taxonomy" id="63821"/>
    <lineage>
        <taxon>Eukaryota</taxon>
        <taxon>Fungi</taxon>
        <taxon>Dikarya</taxon>
        <taxon>Ascomycota</taxon>
        <taxon>Pezizomycotina</taxon>
        <taxon>Eurotiomycetes</taxon>
        <taxon>Eurotiomycetidae</taxon>
        <taxon>Eurotiales</taxon>
        <taxon>Aspergillaceae</taxon>
        <taxon>Penicillium</taxon>
    </lineage>
</organism>
<feature type="region of interest" description="Disordered" evidence="1">
    <location>
        <begin position="450"/>
        <end position="471"/>
    </location>
</feature>
<proteinExistence type="predicted"/>
<dbReference type="GeneID" id="81601740"/>
<reference evidence="2" key="1">
    <citation type="submission" date="2022-12" db="EMBL/GenBank/DDBJ databases">
        <authorList>
            <person name="Petersen C."/>
        </authorList>
    </citation>
    <scope>NUCLEOTIDE SEQUENCE</scope>
    <source>
        <strain evidence="2">IBT 16125</strain>
    </source>
</reference>
<evidence type="ECO:0000313" key="3">
    <source>
        <dbReference type="Proteomes" id="UP001213681"/>
    </source>
</evidence>
<evidence type="ECO:0000256" key="1">
    <source>
        <dbReference type="SAM" id="MobiDB-lite"/>
    </source>
</evidence>
<feature type="compositionally biased region" description="Low complexity" evidence="1">
    <location>
        <begin position="204"/>
        <end position="213"/>
    </location>
</feature>
<sequence>MTSEDLVLTSSSFEGTNLPEVCFMSLMGTVFTALVALPILGLVSIPLVISAWVTISLALITLLVQFSVVYLEVGYGLVVSFFTIPTSTSSFLPFAASEPVTPAAGNSRRNSGPGLIQSRKNNEDALLSGAFTAVREEPTKHRKKSYARSMIEAHRLPNTPFLGLPVSGDERRDFEGVGGWRSYRNTSQVPRPRTSHSAHEKTFSSQSSSSAHSINGEVELEKDVDADELAWLSLNYRLELPSQVVTLGAGSNSASTGNGPSNPDVIDTRNGGILQALASSTNPRSQYSNTQHHPGPRHHHRSHTTSALTTFERRTGGGLSIALSTRPDHNSRALSPSASRVAPFMTPQPYSPMQTRPSTRMLPANSPSYSNAHLSRSADGVSSGFLGSSGGYFSLQQPGNGAHYMPPLSAIDTPSGSGCTTPGTGVSNEDRDASSLGFTRLMAHYPTSMRHRRRSIAGPHSRVSTIGEHTG</sequence>
<evidence type="ECO:0000313" key="2">
    <source>
        <dbReference type="EMBL" id="KAJ5444243.1"/>
    </source>
</evidence>
<feature type="compositionally biased region" description="Polar residues" evidence="1">
    <location>
        <begin position="280"/>
        <end position="291"/>
    </location>
</feature>
<gene>
    <name evidence="2" type="ORF">N7458_008115</name>
</gene>
<dbReference type="RefSeq" id="XP_056764323.1">
    <property type="nucleotide sequence ID" value="XM_056911497.1"/>
</dbReference>
<dbReference type="EMBL" id="JAPVEA010000007">
    <property type="protein sequence ID" value="KAJ5444243.1"/>
    <property type="molecule type" value="Genomic_DNA"/>
</dbReference>
<comment type="caution">
    <text evidence="2">The sequence shown here is derived from an EMBL/GenBank/DDBJ whole genome shotgun (WGS) entry which is preliminary data.</text>
</comment>
<reference evidence="2" key="2">
    <citation type="journal article" date="2023" name="IMA Fungus">
        <title>Comparative genomic study of the Penicillium genus elucidates a diverse pangenome and 15 lateral gene transfer events.</title>
        <authorList>
            <person name="Petersen C."/>
            <person name="Sorensen T."/>
            <person name="Nielsen M.R."/>
            <person name="Sondergaard T.E."/>
            <person name="Sorensen J.L."/>
            <person name="Fitzpatrick D.A."/>
            <person name="Frisvad J.C."/>
            <person name="Nielsen K.L."/>
        </authorList>
    </citation>
    <scope>NUCLEOTIDE SEQUENCE</scope>
    <source>
        <strain evidence="2">IBT 16125</strain>
    </source>
</reference>
<keyword evidence="3" id="KW-1185">Reference proteome</keyword>
<feature type="compositionally biased region" description="Basic residues" evidence="1">
    <location>
        <begin position="294"/>
        <end position="303"/>
    </location>
</feature>
<protein>
    <submittedName>
        <fullName evidence="2">Uncharacterized protein</fullName>
    </submittedName>
</protein>
<name>A0AAD6C232_9EURO</name>
<feature type="region of interest" description="Disordered" evidence="1">
    <location>
        <begin position="280"/>
        <end position="306"/>
    </location>
</feature>
<accession>A0AAD6C232</accession>